<evidence type="ECO:0000256" key="1">
    <source>
        <dbReference type="SAM" id="Phobius"/>
    </source>
</evidence>
<keyword evidence="1" id="KW-0472">Membrane</keyword>
<keyword evidence="1" id="KW-0812">Transmembrane</keyword>
<feature type="transmembrane region" description="Helical" evidence="1">
    <location>
        <begin position="21"/>
        <end position="42"/>
    </location>
</feature>
<dbReference type="NCBIfam" id="TIGR02532">
    <property type="entry name" value="IV_pilin_GFxxxE"/>
    <property type="match status" value="1"/>
</dbReference>
<sequence>MIRHQSNMNLSRSSTRNAFTLIEVLVSCALLAAILTTAVPLIQNAARQSQAAQRRVLATQWVLSELDEIIDQPVQQIDDGPIQVDLDEAVSRRLPDARLEFVAHRVTQPADGCRIDGSISWTGANGELVRPVRLSTWVFDGGRRTGGDE</sequence>
<gene>
    <name evidence="2" type="ORF">Pan189_05300</name>
</gene>
<dbReference type="EMBL" id="CP036268">
    <property type="protein sequence ID" value="QDT36175.1"/>
    <property type="molecule type" value="Genomic_DNA"/>
</dbReference>
<dbReference type="InterPro" id="IPR012902">
    <property type="entry name" value="N_methyl_site"/>
</dbReference>
<keyword evidence="3" id="KW-1185">Reference proteome</keyword>
<accession>A0A517QWY5</accession>
<dbReference type="AlphaFoldDB" id="A0A517QWY5"/>
<name>A0A517QWY5_9PLAN</name>
<evidence type="ECO:0000313" key="2">
    <source>
        <dbReference type="EMBL" id="QDT36175.1"/>
    </source>
</evidence>
<dbReference type="Proteomes" id="UP000317318">
    <property type="component" value="Chromosome"/>
</dbReference>
<dbReference type="SUPFAM" id="SSF54523">
    <property type="entry name" value="Pili subunits"/>
    <property type="match status" value="1"/>
</dbReference>
<dbReference type="RefSeq" id="WP_145362397.1">
    <property type="nucleotide sequence ID" value="NZ_CP036268.1"/>
</dbReference>
<keyword evidence="1" id="KW-1133">Transmembrane helix</keyword>
<dbReference type="Pfam" id="PF07963">
    <property type="entry name" value="N_methyl"/>
    <property type="match status" value="1"/>
</dbReference>
<dbReference type="InterPro" id="IPR045584">
    <property type="entry name" value="Pilin-like"/>
</dbReference>
<evidence type="ECO:0008006" key="4">
    <source>
        <dbReference type="Google" id="ProtNLM"/>
    </source>
</evidence>
<evidence type="ECO:0000313" key="3">
    <source>
        <dbReference type="Proteomes" id="UP000317318"/>
    </source>
</evidence>
<dbReference type="KEGG" id="svp:Pan189_05300"/>
<protein>
    <recommendedName>
        <fullName evidence="4">Type II secretion system protein</fullName>
    </recommendedName>
</protein>
<organism evidence="2 3">
    <name type="scientific">Stratiformator vulcanicus</name>
    <dbReference type="NCBI Taxonomy" id="2527980"/>
    <lineage>
        <taxon>Bacteria</taxon>
        <taxon>Pseudomonadati</taxon>
        <taxon>Planctomycetota</taxon>
        <taxon>Planctomycetia</taxon>
        <taxon>Planctomycetales</taxon>
        <taxon>Planctomycetaceae</taxon>
        <taxon>Stratiformator</taxon>
    </lineage>
</organism>
<reference evidence="2 3" key="1">
    <citation type="submission" date="2019-02" db="EMBL/GenBank/DDBJ databases">
        <title>Deep-cultivation of Planctomycetes and their phenomic and genomic characterization uncovers novel biology.</title>
        <authorList>
            <person name="Wiegand S."/>
            <person name="Jogler M."/>
            <person name="Boedeker C."/>
            <person name="Pinto D."/>
            <person name="Vollmers J."/>
            <person name="Rivas-Marin E."/>
            <person name="Kohn T."/>
            <person name="Peeters S.H."/>
            <person name="Heuer A."/>
            <person name="Rast P."/>
            <person name="Oberbeckmann S."/>
            <person name="Bunk B."/>
            <person name="Jeske O."/>
            <person name="Meyerdierks A."/>
            <person name="Storesund J.E."/>
            <person name="Kallscheuer N."/>
            <person name="Luecker S."/>
            <person name="Lage O.M."/>
            <person name="Pohl T."/>
            <person name="Merkel B.J."/>
            <person name="Hornburger P."/>
            <person name="Mueller R.-W."/>
            <person name="Bruemmer F."/>
            <person name="Labrenz M."/>
            <person name="Spormann A.M."/>
            <person name="Op den Camp H."/>
            <person name="Overmann J."/>
            <person name="Amann R."/>
            <person name="Jetten M.S.M."/>
            <person name="Mascher T."/>
            <person name="Medema M.H."/>
            <person name="Devos D.P."/>
            <person name="Kaster A.-K."/>
            <person name="Ovreas L."/>
            <person name="Rohde M."/>
            <person name="Galperin M.Y."/>
            <person name="Jogler C."/>
        </authorList>
    </citation>
    <scope>NUCLEOTIDE SEQUENCE [LARGE SCALE GENOMIC DNA]</scope>
    <source>
        <strain evidence="2 3">Pan189</strain>
    </source>
</reference>
<proteinExistence type="predicted"/>